<sequence>MADTPELLYHTTLVVYDGSRDPTNRSRSAFILGTHTSLAAAKAFSTTALQGLGYKPSDFLEYHVKEPSSQEEDWIFGDGVVVYAKAFSGEEFAVGLDTTPNDQGFAGAADGTLILQGISSDHNPAHHLHYVLQTKVDYDQDRCRARRCSGTDMSAFKSTEIQGCFLKRADAIKAAKQCLKSAGYEFAQYDERNDLGKEDDWPFGEDVLVHAVSQTGENYAVAVRTISGAHQKHDKKNCGH</sequence>
<keyword evidence="2" id="KW-1185">Reference proteome</keyword>
<evidence type="ECO:0000313" key="2">
    <source>
        <dbReference type="Proteomes" id="UP001583186"/>
    </source>
</evidence>
<dbReference type="Proteomes" id="UP001583186">
    <property type="component" value="Unassembled WGS sequence"/>
</dbReference>
<gene>
    <name evidence="1" type="ORF">Sste5346_005114</name>
</gene>
<organism evidence="1 2">
    <name type="scientific">Sporothrix stenoceras</name>
    <dbReference type="NCBI Taxonomy" id="5173"/>
    <lineage>
        <taxon>Eukaryota</taxon>
        <taxon>Fungi</taxon>
        <taxon>Dikarya</taxon>
        <taxon>Ascomycota</taxon>
        <taxon>Pezizomycotina</taxon>
        <taxon>Sordariomycetes</taxon>
        <taxon>Sordariomycetidae</taxon>
        <taxon>Ophiostomatales</taxon>
        <taxon>Ophiostomataceae</taxon>
        <taxon>Sporothrix</taxon>
    </lineage>
</organism>
<comment type="caution">
    <text evidence="1">The sequence shown here is derived from an EMBL/GenBank/DDBJ whole genome shotgun (WGS) entry which is preliminary data.</text>
</comment>
<reference evidence="1 2" key="1">
    <citation type="journal article" date="2024" name="IMA Fungus">
        <title>IMA Genome - F19 : A genome assembly and annotation guide to empower mycologists, including annotated draft genome sequences of Ceratocystis pirilliformis, Diaporthe australafricana, Fusarium ophioides, Paecilomyces lecythidis, and Sporothrix stenoceras.</title>
        <authorList>
            <person name="Aylward J."/>
            <person name="Wilson A.M."/>
            <person name="Visagie C.M."/>
            <person name="Spraker J."/>
            <person name="Barnes I."/>
            <person name="Buitendag C."/>
            <person name="Ceriani C."/>
            <person name="Del Mar Angel L."/>
            <person name="du Plessis D."/>
            <person name="Fuchs T."/>
            <person name="Gasser K."/>
            <person name="Kramer D."/>
            <person name="Li W."/>
            <person name="Munsamy K."/>
            <person name="Piso A."/>
            <person name="Price J.L."/>
            <person name="Sonnekus B."/>
            <person name="Thomas C."/>
            <person name="van der Nest A."/>
            <person name="van Dijk A."/>
            <person name="van Heerden A."/>
            <person name="van Vuuren N."/>
            <person name="Yilmaz N."/>
            <person name="Duong T.A."/>
            <person name="van der Merwe N.A."/>
            <person name="Wingfield M.J."/>
            <person name="Wingfield B.D."/>
        </authorList>
    </citation>
    <scope>NUCLEOTIDE SEQUENCE [LARGE SCALE GENOMIC DNA]</scope>
    <source>
        <strain evidence="1 2">CMW 5346</strain>
    </source>
</reference>
<evidence type="ECO:0000313" key="1">
    <source>
        <dbReference type="EMBL" id="KAL1895644.1"/>
    </source>
</evidence>
<name>A0ABR3Z4T9_9PEZI</name>
<proteinExistence type="predicted"/>
<dbReference type="EMBL" id="JAWCUI010000026">
    <property type="protein sequence ID" value="KAL1895644.1"/>
    <property type="molecule type" value="Genomic_DNA"/>
</dbReference>
<protein>
    <submittedName>
        <fullName evidence="1">Uncharacterized protein</fullName>
    </submittedName>
</protein>
<accession>A0ABR3Z4T9</accession>